<sequence length="247" mass="28163">MFLSAVDVVSYPNFGAQPLLKVNDEQRAALERFNVRIGHQTNTFLTGADVITESGSATLMEKVCTLSGAPTNAVAVSVYTRRHGFFITAQLHLMSEYSLFWAGDLKDVSLFIENDTILFSIPPTGFKAVQNRQEDIRFVLESYGHPVVGYLSKRAKISKLILWENIWGYVLWTYSMLLQDKSTFAQRDLNVLLEDDTWKPAMRRSPFKQYLKDQQAIEAMAAYKRTTCCLFKELPETEKCPYCPFAK</sequence>
<proteinExistence type="predicted"/>
<protein>
    <recommendedName>
        <fullName evidence="3">Aerobactin siderophore biosynthesis IucA/IucC-like C-terminal domain-containing protein</fullName>
    </recommendedName>
</protein>
<evidence type="ECO:0000313" key="1">
    <source>
        <dbReference type="EMBL" id="VDC18890.1"/>
    </source>
</evidence>
<dbReference type="Proteomes" id="UP000270468">
    <property type="component" value="Unassembled WGS sequence"/>
</dbReference>
<reference evidence="1 2" key="1">
    <citation type="submission" date="2018-11" db="EMBL/GenBank/DDBJ databases">
        <authorList>
            <person name="Criscuolo A."/>
        </authorList>
    </citation>
    <scope>NUCLEOTIDE SEQUENCE [LARGE SCALE GENOMIC DNA]</scope>
    <source>
        <strain evidence="1">ATB-66</strain>
    </source>
</reference>
<accession>A0A3P5WBA0</accession>
<organism evidence="1 2">
    <name type="scientific">Filibacter tadaridae</name>
    <dbReference type="NCBI Taxonomy" id="2483811"/>
    <lineage>
        <taxon>Bacteria</taxon>
        <taxon>Bacillati</taxon>
        <taxon>Bacillota</taxon>
        <taxon>Bacilli</taxon>
        <taxon>Bacillales</taxon>
        <taxon>Caryophanaceae</taxon>
        <taxon>Filibacter</taxon>
    </lineage>
</organism>
<evidence type="ECO:0008006" key="3">
    <source>
        <dbReference type="Google" id="ProtNLM"/>
    </source>
</evidence>
<keyword evidence="2" id="KW-1185">Reference proteome</keyword>
<evidence type="ECO:0000313" key="2">
    <source>
        <dbReference type="Proteomes" id="UP000270468"/>
    </source>
</evidence>
<dbReference type="AlphaFoldDB" id="A0A3P5WBA0"/>
<dbReference type="EMBL" id="UXAV01000014">
    <property type="protein sequence ID" value="VDC18890.1"/>
    <property type="molecule type" value="Genomic_DNA"/>
</dbReference>
<name>A0A3P5WBA0_9BACL</name>
<gene>
    <name evidence="1" type="ORF">FILTAD_00174</name>
</gene>